<dbReference type="Proteomes" id="UP000326582">
    <property type="component" value="Chromosome 1"/>
</dbReference>
<evidence type="ECO:0000313" key="2">
    <source>
        <dbReference type="Proteomes" id="UP000326582"/>
    </source>
</evidence>
<gene>
    <name evidence="1" type="ORF">EJF14_10009</name>
</gene>
<evidence type="ECO:0000313" key="1">
    <source>
        <dbReference type="EMBL" id="QFZ24931.1"/>
    </source>
</evidence>
<proteinExistence type="predicted"/>
<name>A0ACD0WCG2_CLALS</name>
<accession>A0ACD0WCG2</accession>
<keyword evidence="2" id="KW-1185">Reference proteome</keyword>
<protein>
    <submittedName>
        <fullName evidence="1">Mitochondrial GTPase</fullName>
    </submittedName>
</protein>
<dbReference type="EMBL" id="CP038484">
    <property type="protein sequence ID" value="QFZ24931.1"/>
    <property type="molecule type" value="Genomic_DNA"/>
</dbReference>
<sequence>MEVILLLKIIRVHILEDELFKHREIATLLHSLVSPLLTFPIMSFVPRKVFPDYRLPLSNFKGHHQKALTKFGHLAPQVDLVLEVRDSRAPISTTNVLFDRVLARKEKLILYSKQDLSILKPKLLAKWHANEKFLFVDTRSKKDAKRILKAIEDHYTNMVPPPPLGLRTMIIGMPNVGKSTLVNTLRSVGYIASLGDRVSTKKSKVAKTGGQPGVTRNTSEIIRLSKDPDILVYDTPGVFLPTVKDGETMLALGLVGCVHTSFIDPVIQADYLLYLLNLQDPTGAKYNEYIDHPTNSIHELLYNIAKKRKVLHKDDTYDELGMANYWVNLWRQGKNQRYKGLFDKAAIEEADATEVKRLLKLEQTRVKETTVHNKITNSLGEDGTGFSKNRKRTAKDREYDLRNQLFKL</sequence>
<organism evidence="1 2">
    <name type="scientific">Clavispora lusitaniae</name>
    <name type="common">Candida lusitaniae</name>
    <dbReference type="NCBI Taxonomy" id="36911"/>
    <lineage>
        <taxon>Eukaryota</taxon>
        <taxon>Fungi</taxon>
        <taxon>Dikarya</taxon>
        <taxon>Ascomycota</taxon>
        <taxon>Saccharomycotina</taxon>
        <taxon>Pichiomycetes</taxon>
        <taxon>Metschnikowiaceae</taxon>
        <taxon>Clavispora</taxon>
    </lineage>
</organism>
<reference evidence="2" key="1">
    <citation type="journal article" date="2019" name="MBio">
        <title>Comparative genomics for the elucidation of multidrug resistance (MDR) in Candida lusitaniae.</title>
        <authorList>
            <person name="Kannan A."/>
            <person name="Asner S.A."/>
            <person name="Trachsel E."/>
            <person name="Kelly S."/>
            <person name="Parker J."/>
            <person name="Sanglard D."/>
        </authorList>
    </citation>
    <scope>NUCLEOTIDE SEQUENCE [LARGE SCALE GENOMIC DNA]</scope>
    <source>
        <strain evidence="2">P1</strain>
    </source>
</reference>